<dbReference type="Gene3D" id="3.90.79.20">
    <property type="match status" value="1"/>
</dbReference>
<dbReference type="InterPro" id="IPR020084">
    <property type="entry name" value="NUDIX_hydrolase_CS"/>
</dbReference>
<reference evidence="11 12" key="1">
    <citation type="submission" date="2021-02" db="EMBL/GenBank/DDBJ databases">
        <title>Porcisia hertigi Genome sequencing and assembly.</title>
        <authorList>
            <person name="Almutairi H."/>
            <person name="Gatherer D."/>
        </authorList>
    </citation>
    <scope>NUCLEOTIDE SEQUENCE [LARGE SCALE GENOMIC DNA]</scope>
    <source>
        <strain evidence="11 12">C119</strain>
    </source>
</reference>
<dbReference type="Proteomes" id="UP000674318">
    <property type="component" value="Unassembled WGS sequence"/>
</dbReference>
<comment type="catalytic activity">
    <reaction evidence="9">
        <text>a 5'-end NAD(+)-phospho-ribonucleoside in mRNA + H2O = a 5'-end phospho-adenosine-phospho-ribonucleoside in mRNA + beta-nicotinamide D-ribonucleotide + 2 H(+)</text>
        <dbReference type="Rhea" id="RHEA:60876"/>
        <dbReference type="Rhea" id="RHEA-COMP:15698"/>
        <dbReference type="Rhea" id="RHEA-COMP:15719"/>
        <dbReference type="ChEBI" id="CHEBI:14649"/>
        <dbReference type="ChEBI" id="CHEBI:15377"/>
        <dbReference type="ChEBI" id="CHEBI:15378"/>
        <dbReference type="ChEBI" id="CHEBI:144029"/>
        <dbReference type="ChEBI" id="CHEBI:144051"/>
    </reaction>
    <physiologicalReaction direction="left-to-right" evidence="9">
        <dbReference type="Rhea" id="RHEA:60877"/>
    </physiologicalReaction>
</comment>
<comment type="caution">
    <text evidence="11">The sequence shown here is derived from an EMBL/GenBank/DDBJ whole genome shotgun (WGS) entry which is preliminary data.</text>
</comment>
<comment type="similarity">
    <text evidence="3">Belongs to the Nudix hydrolase family. NudC subfamily.</text>
</comment>
<evidence type="ECO:0000256" key="7">
    <source>
        <dbReference type="ARBA" id="ARBA00022842"/>
    </source>
</evidence>
<dbReference type="CDD" id="cd03429">
    <property type="entry name" value="NUDIX_NADH_pyrophosphatase_Nudt13"/>
    <property type="match status" value="1"/>
</dbReference>
<evidence type="ECO:0000256" key="8">
    <source>
        <dbReference type="ARBA" id="ARBA00023027"/>
    </source>
</evidence>
<keyword evidence="12" id="KW-1185">Reference proteome</keyword>
<evidence type="ECO:0000259" key="10">
    <source>
        <dbReference type="PROSITE" id="PS51462"/>
    </source>
</evidence>
<dbReference type="NCBIfam" id="NF001299">
    <property type="entry name" value="PRK00241.1"/>
    <property type="match status" value="1"/>
</dbReference>
<protein>
    <recommendedName>
        <fullName evidence="4">NAD(+) diphosphatase</fullName>
        <ecNumber evidence="4">3.6.1.22</ecNumber>
    </recommendedName>
</protein>
<dbReference type="EC" id="3.6.1.22" evidence="4"/>
<keyword evidence="5" id="KW-0479">Metal-binding</keyword>
<sequence length="335" mass="37285">MFKRALLRSSILSFPLGQTAVMRHERERCSKDFISRHIIPSARPCAVVCKEDGSKVLLNGGGENWLHPISLHETDSFLTVPLTETVYVGEDLSNSRNVFVVGEGEVHREYAQHREWASPMNVFSSLGSMEQSLLGLALSMKQWAAVTPFCARCGGVMHSADYGMTRECTCCKQCIYPAVNPAIIVAVLDGKGNVILSERRKNREKPSTGCNRPRFSILAGFVAQGESAEATVVREVMEETRARVTSLRYVGSQPWPFPFQLMMCYYAVSDDSPSLVAEDSELVQVRWVSKEDVRKALAGDHPEFMTSPPNTATHLLLKEWVSGRVDNWGRPQACV</sequence>
<dbReference type="GO" id="GO:0035529">
    <property type="term" value="F:NADH pyrophosphatase activity"/>
    <property type="evidence" value="ECO:0007669"/>
    <property type="project" value="TreeGrafter"/>
</dbReference>
<dbReference type="InterPro" id="IPR015797">
    <property type="entry name" value="NUDIX_hydrolase-like_dom_sf"/>
</dbReference>
<dbReference type="SUPFAM" id="SSF55811">
    <property type="entry name" value="Nudix"/>
    <property type="match status" value="1"/>
</dbReference>
<dbReference type="RefSeq" id="XP_067752170.1">
    <property type="nucleotide sequence ID" value="XM_067903870.1"/>
</dbReference>
<keyword evidence="8" id="KW-0520">NAD</keyword>
<feature type="domain" description="Nudix hydrolase" evidence="10">
    <location>
        <begin position="178"/>
        <end position="311"/>
    </location>
</feature>
<dbReference type="PANTHER" id="PTHR42904:SF6">
    <property type="entry name" value="NAD-CAPPED RNA HYDROLASE NUDT12"/>
    <property type="match status" value="1"/>
</dbReference>
<evidence type="ECO:0000313" key="11">
    <source>
        <dbReference type="EMBL" id="KAG5488347.1"/>
    </source>
</evidence>
<dbReference type="GO" id="GO:0005777">
    <property type="term" value="C:peroxisome"/>
    <property type="evidence" value="ECO:0007669"/>
    <property type="project" value="TreeGrafter"/>
</dbReference>
<proteinExistence type="inferred from homology"/>
<dbReference type="GO" id="GO:0046872">
    <property type="term" value="F:metal ion binding"/>
    <property type="evidence" value="ECO:0007669"/>
    <property type="project" value="UniProtKB-KW"/>
</dbReference>
<dbReference type="OrthoDB" id="258775at2759"/>
<evidence type="ECO:0000313" key="12">
    <source>
        <dbReference type="Proteomes" id="UP000674318"/>
    </source>
</evidence>
<evidence type="ECO:0000256" key="6">
    <source>
        <dbReference type="ARBA" id="ARBA00022801"/>
    </source>
</evidence>
<dbReference type="InterPro" id="IPR000086">
    <property type="entry name" value="NUDIX_hydrolase_dom"/>
</dbReference>
<dbReference type="PROSITE" id="PS51462">
    <property type="entry name" value="NUDIX"/>
    <property type="match status" value="1"/>
</dbReference>
<comment type="cofactor">
    <cofactor evidence="2">
        <name>Zn(2+)</name>
        <dbReference type="ChEBI" id="CHEBI:29105"/>
    </cofactor>
</comment>
<organism evidence="11 12">
    <name type="scientific">Porcisia hertigi</name>
    <dbReference type="NCBI Taxonomy" id="2761500"/>
    <lineage>
        <taxon>Eukaryota</taxon>
        <taxon>Discoba</taxon>
        <taxon>Euglenozoa</taxon>
        <taxon>Kinetoplastea</taxon>
        <taxon>Metakinetoplastina</taxon>
        <taxon>Trypanosomatida</taxon>
        <taxon>Trypanosomatidae</taxon>
        <taxon>Leishmaniinae</taxon>
        <taxon>Porcisia</taxon>
    </lineage>
</organism>
<comment type="cofactor">
    <cofactor evidence="1">
        <name>Mg(2+)</name>
        <dbReference type="ChEBI" id="CHEBI:18420"/>
    </cofactor>
</comment>
<evidence type="ECO:0000256" key="1">
    <source>
        <dbReference type="ARBA" id="ARBA00001946"/>
    </source>
</evidence>
<keyword evidence="7" id="KW-0460">Magnesium</keyword>
<dbReference type="GO" id="GO:0019677">
    <property type="term" value="P:NAD+ catabolic process"/>
    <property type="evidence" value="ECO:0007669"/>
    <property type="project" value="TreeGrafter"/>
</dbReference>
<dbReference type="EMBL" id="JAFJZO010000041">
    <property type="protein sequence ID" value="KAG5488347.1"/>
    <property type="molecule type" value="Genomic_DNA"/>
</dbReference>
<keyword evidence="6" id="KW-0378">Hydrolase</keyword>
<evidence type="ECO:0000256" key="3">
    <source>
        <dbReference type="ARBA" id="ARBA00009595"/>
    </source>
</evidence>
<dbReference type="Gene3D" id="3.90.79.10">
    <property type="entry name" value="Nucleoside Triphosphate Pyrophosphohydrolase"/>
    <property type="match status" value="1"/>
</dbReference>
<dbReference type="InterPro" id="IPR050241">
    <property type="entry name" value="NAD-cap_RNA_hydrolase_NudC"/>
</dbReference>
<evidence type="ECO:0000256" key="2">
    <source>
        <dbReference type="ARBA" id="ARBA00001947"/>
    </source>
</evidence>
<dbReference type="GeneID" id="94293947"/>
<dbReference type="GO" id="GO:0006742">
    <property type="term" value="P:NADP+ catabolic process"/>
    <property type="evidence" value="ECO:0007669"/>
    <property type="project" value="TreeGrafter"/>
</dbReference>
<dbReference type="Pfam" id="PF00293">
    <property type="entry name" value="NUDIX"/>
    <property type="match status" value="1"/>
</dbReference>
<evidence type="ECO:0000256" key="9">
    <source>
        <dbReference type="ARBA" id="ARBA00023679"/>
    </source>
</evidence>
<evidence type="ECO:0000256" key="5">
    <source>
        <dbReference type="ARBA" id="ARBA00022723"/>
    </source>
</evidence>
<dbReference type="InterPro" id="IPR049734">
    <property type="entry name" value="NudC-like_C"/>
</dbReference>
<gene>
    <name evidence="11" type="ORF">JKF63_07942</name>
</gene>
<dbReference type="KEGG" id="phet:94293947"/>
<accession>A0A836KWI5</accession>
<evidence type="ECO:0000256" key="4">
    <source>
        <dbReference type="ARBA" id="ARBA00012381"/>
    </source>
</evidence>
<name>A0A836KWI5_9TRYP</name>
<dbReference type="AlphaFoldDB" id="A0A836KWI5"/>
<dbReference type="GO" id="GO:0005829">
    <property type="term" value="C:cytosol"/>
    <property type="evidence" value="ECO:0007669"/>
    <property type="project" value="TreeGrafter"/>
</dbReference>
<dbReference type="PANTHER" id="PTHR42904">
    <property type="entry name" value="NUDIX HYDROLASE, NUDC SUBFAMILY"/>
    <property type="match status" value="1"/>
</dbReference>
<dbReference type="PROSITE" id="PS00893">
    <property type="entry name" value="NUDIX_BOX"/>
    <property type="match status" value="1"/>
</dbReference>